<dbReference type="HAMAP" id="MF_00050">
    <property type="entry name" value="EF_Ts"/>
    <property type="match status" value="1"/>
</dbReference>
<evidence type="ECO:0000256" key="4">
    <source>
        <dbReference type="ARBA" id="ARBA00022768"/>
    </source>
</evidence>
<evidence type="ECO:0000256" key="1">
    <source>
        <dbReference type="ARBA" id="ARBA00005532"/>
    </source>
</evidence>
<dbReference type="OrthoDB" id="9808348at2"/>
<protein>
    <recommendedName>
        <fullName evidence="2 6">Elongation factor Ts</fullName>
        <shortName evidence="6">EF-Ts</shortName>
    </recommendedName>
</protein>
<evidence type="ECO:0000313" key="10">
    <source>
        <dbReference type="EMBL" id="ARO87253.1"/>
    </source>
</evidence>
<comment type="subcellular location">
    <subcellularLocation>
        <location evidence="6 8">Cytoplasm</location>
    </subcellularLocation>
</comment>
<keyword evidence="5 6" id="KW-0648">Protein biosynthesis</keyword>
<evidence type="ECO:0000313" key="11">
    <source>
        <dbReference type="Proteomes" id="UP000012179"/>
    </source>
</evidence>
<dbReference type="SUPFAM" id="SSF46934">
    <property type="entry name" value="UBA-like"/>
    <property type="match status" value="1"/>
</dbReference>
<sequence length="302" mass="32111">MADITAQMVKELRDMTGLGMMECKKALTETGGDVKAAEDLLRIKSGAKASKAAGRIAAEGMVAAYIAPDGKSGALVEINCETDFVARNEDFINFARSLAQLVAGISFADTAALAAAALPGGENVDEFRKALVMKLGENINVRRFVRYVADGRLASYLHGTKIGVMIDYTGGDETLGKDLAMHIAASKPICVSHEQVSPELLARERQIYTAQAAESGKPADIVVKMVDGRIAKYLAEVTLLGQPFVKDADQTVEKLLAAKSATVNGFTLFVVGEGIEKKSGDFAAEVMAQVSQMKEDQASQTN</sequence>
<dbReference type="InterPro" id="IPR009060">
    <property type="entry name" value="UBA-like_sf"/>
</dbReference>
<dbReference type="InterPro" id="IPR014039">
    <property type="entry name" value="Transl_elong_EFTs/EF1B_dimer"/>
</dbReference>
<dbReference type="EMBL" id="CP021106">
    <property type="protein sequence ID" value="ARO87253.1"/>
    <property type="molecule type" value="Genomic_DNA"/>
</dbReference>
<dbReference type="RefSeq" id="WP_004174114.1">
    <property type="nucleotide sequence ID" value="NZ_CP021106.3"/>
</dbReference>
<dbReference type="Pfam" id="PF00889">
    <property type="entry name" value="EF_TS"/>
    <property type="match status" value="1"/>
</dbReference>
<organism evidence="10 11">
    <name type="scientific">Nitrosospira lacus</name>
    <dbReference type="NCBI Taxonomy" id="1288494"/>
    <lineage>
        <taxon>Bacteria</taxon>
        <taxon>Pseudomonadati</taxon>
        <taxon>Pseudomonadota</taxon>
        <taxon>Betaproteobacteria</taxon>
        <taxon>Nitrosomonadales</taxon>
        <taxon>Nitrosomonadaceae</taxon>
        <taxon>Nitrosospira</taxon>
    </lineage>
</organism>
<dbReference type="InterPro" id="IPR036402">
    <property type="entry name" value="EF-Ts_dimer_sf"/>
</dbReference>
<dbReference type="KEGG" id="nlc:EBAPG3_005420"/>
<proteinExistence type="inferred from homology"/>
<evidence type="ECO:0000256" key="7">
    <source>
        <dbReference type="RuleBase" id="RU000642"/>
    </source>
</evidence>
<dbReference type="CDD" id="cd14275">
    <property type="entry name" value="UBA_EF-Ts"/>
    <property type="match status" value="1"/>
</dbReference>
<dbReference type="Gene3D" id="3.30.479.20">
    <property type="entry name" value="Elongation factor Ts, dimerisation domain"/>
    <property type="match status" value="2"/>
</dbReference>
<evidence type="ECO:0000256" key="3">
    <source>
        <dbReference type="ARBA" id="ARBA00022490"/>
    </source>
</evidence>
<dbReference type="Proteomes" id="UP000012179">
    <property type="component" value="Chromosome"/>
</dbReference>
<dbReference type="AlphaFoldDB" id="A0A1W6SN78"/>
<dbReference type="FunFam" id="1.10.286.20:FF:000001">
    <property type="entry name" value="Elongation factor Ts"/>
    <property type="match status" value="1"/>
</dbReference>
<name>A0A1W6SN78_9PROT</name>
<feature type="region of interest" description="Involved in Mg(2+) ion dislocation from EF-Tu" evidence="6">
    <location>
        <begin position="82"/>
        <end position="85"/>
    </location>
</feature>
<dbReference type="PROSITE" id="PS01126">
    <property type="entry name" value="EF_TS_1"/>
    <property type="match status" value="1"/>
</dbReference>
<evidence type="ECO:0000256" key="6">
    <source>
        <dbReference type="HAMAP-Rule" id="MF_00050"/>
    </source>
</evidence>
<comment type="similarity">
    <text evidence="1 6 7">Belongs to the EF-Ts family.</text>
</comment>
<evidence type="ECO:0000259" key="9">
    <source>
        <dbReference type="Pfam" id="PF00889"/>
    </source>
</evidence>
<dbReference type="InterPro" id="IPR018101">
    <property type="entry name" value="Transl_elong_Ts_CS"/>
</dbReference>
<dbReference type="Gene3D" id="1.10.8.10">
    <property type="entry name" value="DNA helicase RuvA subunit, C-terminal domain"/>
    <property type="match status" value="1"/>
</dbReference>
<evidence type="ECO:0000256" key="5">
    <source>
        <dbReference type="ARBA" id="ARBA00022917"/>
    </source>
</evidence>
<evidence type="ECO:0000256" key="2">
    <source>
        <dbReference type="ARBA" id="ARBA00016956"/>
    </source>
</evidence>
<comment type="function">
    <text evidence="6 7">Associates with the EF-Tu.GDP complex and induces the exchange of GDP to GTP. It remains bound to the aminoacyl-tRNA.EF-Tu.GTP complex up to the GTP hydrolysis stage on the ribosome.</text>
</comment>
<dbReference type="Gene3D" id="1.10.286.20">
    <property type="match status" value="1"/>
</dbReference>
<dbReference type="FunFam" id="1.10.8.10:FF:000001">
    <property type="entry name" value="Elongation factor Ts"/>
    <property type="match status" value="1"/>
</dbReference>
<gene>
    <name evidence="6" type="primary">tsf</name>
    <name evidence="10" type="ORF">EBAPG3_005420</name>
</gene>
<keyword evidence="3 6" id="KW-0963">Cytoplasm</keyword>
<dbReference type="PROSITE" id="PS01127">
    <property type="entry name" value="EF_TS_2"/>
    <property type="match status" value="1"/>
</dbReference>
<feature type="domain" description="Translation elongation factor EFTs/EF1B dimerisation" evidence="9">
    <location>
        <begin position="73"/>
        <end position="273"/>
    </location>
</feature>
<dbReference type="SUPFAM" id="SSF54713">
    <property type="entry name" value="Elongation factor Ts (EF-Ts), dimerisation domain"/>
    <property type="match status" value="2"/>
</dbReference>
<dbReference type="PANTHER" id="PTHR11741:SF0">
    <property type="entry name" value="ELONGATION FACTOR TS, MITOCHONDRIAL"/>
    <property type="match status" value="1"/>
</dbReference>
<keyword evidence="11" id="KW-1185">Reference proteome</keyword>
<keyword evidence="4 6" id="KW-0251">Elongation factor</keyword>
<evidence type="ECO:0000256" key="8">
    <source>
        <dbReference type="RuleBase" id="RU000643"/>
    </source>
</evidence>
<dbReference type="GO" id="GO:0003746">
    <property type="term" value="F:translation elongation factor activity"/>
    <property type="evidence" value="ECO:0007669"/>
    <property type="project" value="UniProtKB-UniRule"/>
</dbReference>
<dbReference type="NCBIfam" id="TIGR00116">
    <property type="entry name" value="tsf"/>
    <property type="match status" value="1"/>
</dbReference>
<dbReference type="InterPro" id="IPR001816">
    <property type="entry name" value="Transl_elong_EFTs/EF1B"/>
</dbReference>
<dbReference type="eggNOG" id="COG0264">
    <property type="taxonomic scope" value="Bacteria"/>
</dbReference>
<reference evidence="10 11" key="1">
    <citation type="journal article" date="2015" name="Int. J. Syst. Evol. Microbiol.">
        <title>Nitrosospira lacus sp. nov., a psychrotolerant, ammonia-oxidizing bacterium from sandy lake sediment.</title>
        <authorList>
            <person name="Urakawa H."/>
            <person name="Garcia J.C."/>
            <person name="Nielsen J.L."/>
            <person name="Le V.Q."/>
            <person name="Kozlowski J.A."/>
            <person name="Stein L.Y."/>
            <person name="Lim C.K."/>
            <person name="Pommerening-Roser A."/>
            <person name="Martens-Habbena W."/>
            <person name="Stahl D.A."/>
            <person name="Klotz M.G."/>
        </authorList>
    </citation>
    <scope>NUCLEOTIDE SEQUENCE [LARGE SCALE GENOMIC DNA]</scope>
    <source>
        <strain evidence="10 11">APG3</strain>
    </source>
</reference>
<accession>A0A1W6SN78</accession>
<dbReference type="PANTHER" id="PTHR11741">
    <property type="entry name" value="ELONGATION FACTOR TS"/>
    <property type="match status" value="1"/>
</dbReference>
<dbReference type="GO" id="GO:0005737">
    <property type="term" value="C:cytoplasm"/>
    <property type="evidence" value="ECO:0007669"/>
    <property type="project" value="UniProtKB-SubCell"/>
</dbReference>